<accession>A0A6J4TEU1</accession>
<feature type="compositionally biased region" description="Pro residues" evidence="1">
    <location>
        <begin position="66"/>
        <end position="76"/>
    </location>
</feature>
<feature type="non-terminal residue" evidence="2">
    <location>
        <position position="1"/>
    </location>
</feature>
<feature type="compositionally biased region" description="Basic and acidic residues" evidence="1">
    <location>
        <begin position="35"/>
        <end position="53"/>
    </location>
</feature>
<feature type="compositionally biased region" description="Basic and acidic residues" evidence="1">
    <location>
        <begin position="148"/>
        <end position="158"/>
    </location>
</feature>
<sequence>GGRQVPDPARVAGVLARPLAAVGRPPAAPGGRLSVDARSRLPEARAVDGDAARRAPRPRRGARRPLPFPRLHPVAPPRRRGPRRVRAAVARAARRAARRGADRRALRLPSRAARRRTGRSGRGGDAPRGLRRRPVLPGRRARPLRGAAGDRDGRDPGRRAPQHGRGLRALAGRRGVGARRAHLRPRL</sequence>
<organism evidence="2">
    <name type="scientific">uncultured Solirubrobacteraceae bacterium</name>
    <dbReference type="NCBI Taxonomy" id="1162706"/>
    <lineage>
        <taxon>Bacteria</taxon>
        <taxon>Bacillati</taxon>
        <taxon>Actinomycetota</taxon>
        <taxon>Thermoleophilia</taxon>
        <taxon>Solirubrobacterales</taxon>
        <taxon>Solirubrobacteraceae</taxon>
        <taxon>environmental samples</taxon>
    </lineage>
</organism>
<reference evidence="2" key="1">
    <citation type="submission" date="2020-02" db="EMBL/GenBank/DDBJ databases">
        <authorList>
            <person name="Meier V. D."/>
        </authorList>
    </citation>
    <scope>NUCLEOTIDE SEQUENCE</scope>
    <source>
        <strain evidence="2">AVDCRST_MAG30</strain>
    </source>
</reference>
<evidence type="ECO:0000256" key="1">
    <source>
        <dbReference type="SAM" id="MobiDB-lite"/>
    </source>
</evidence>
<evidence type="ECO:0000313" key="2">
    <source>
        <dbReference type="EMBL" id="CAA9521588.1"/>
    </source>
</evidence>
<feature type="region of interest" description="Disordered" evidence="1">
    <location>
        <begin position="22"/>
        <end position="187"/>
    </location>
</feature>
<protein>
    <submittedName>
        <fullName evidence="2">Uncharacterized protein</fullName>
    </submittedName>
</protein>
<feature type="compositionally biased region" description="Basic residues" evidence="1">
    <location>
        <begin position="54"/>
        <end position="63"/>
    </location>
</feature>
<feature type="compositionally biased region" description="Basic residues" evidence="1">
    <location>
        <begin position="129"/>
        <end position="143"/>
    </location>
</feature>
<gene>
    <name evidence="2" type="ORF">AVDCRST_MAG30-3079</name>
</gene>
<name>A0A6J4TEU1_9ACTN</name>
<feature type="non-terminal residue" evidence="2">
    <location>
        <position position="187"/>
    </location>
</feature>
<feature type="compositionally biased region" description="Basic residues" evidence="1">
    <location>
        <begin position="176"/>
        <end position="187"/>
    </location>
</feature>
<feature type="compositionally biased region" description="Basic residues" evidence="1">
    <location>
        <begin position="77"/>
        <end position="98"/>
    </location>
</feature>
<dbReference type="EMBL" id="CADCVS010000394">
    <property type="protein sequence ID" value="CAA9521588.1"/>
    <property type="molecule type" value="Genomic_DNA"/>
</dbReference>
<feature type="compositionally biased region" description="Low complexity" evidence="1">
    <location>
        <begin position="22"/>
        <end position="33"/>
    </location>
</feature>
<proteinExistence type="predicted"/>
<dbReference type="AlphaFoldDB" id="A0A6J4TEU1"/>